<sequence length="79" mass="8720">MIQIDKLCPLCKEVDETEIWAPPIPNNVKLNYDASFIATPKRSISGSIARNESGEILAACTYPHYCVADAFTADVWACE</sequence>
<dbReference type="AlphaFoldDB" id="A0A7J9N2B9"/>
<keyword evidence="2" id="KW-1185">Reference proteome</keyword>
<evidence type="ECO:0008006" key="3">
    <source>
        <dbReference type="Google" id="ProtNLM"/>
    </source>
</evidence>
<evidence type="ECO:0000313" key="1">
    <source>
        <dbReference type="EMBL" id="MBA0877314.1"/>
    </source>
</evidence>
<comment type="caution">
    <text evidence="1">The sequence shown here is derived from an EMBL/GenBank/DDBJ whole genome shotgun (WGS) entry which is preliminary data.</text>
</comment>
<protein>
    <recommendedName>
        <fullName evidence="3">RNase H type-1 domain-containing protein</fullName>
    </recommendedName>
</protein>
<reference evidence="1 2" key="1">
    <citation type="journal article" date="2019" name="Genome Biol. Evol.">
        <title>Insights into the evolution of the New World diploid cottons (Gossypium, subgenus Houzingenia) based on genome sequencing.</title>
        <authorList>
            <person name="Grover C.E."/>
            <person name="Arick M.A. 2nd"/>
            <person name="Thrash A."/>
            <person name="Conover J.L."/>
            <person name="Sanders W.S."/>
            <person name="Peterson D.G."/>
            <person name="Frelichowski J.E."/>
            <person name="Scheffler J.A."/>
            <person name="Scheffler B.E."/>
            <person name="Wendel J.F."/>
        </authorList>
    </citation>
    <scope>NUCLEOTIDE SEQUENCE [LARGE SCALE GENOMIC DNA]</scope>
    <source>
        <strain evidence="1">1</strain>
        <tissue evidence="1">Leaf</tissue>
    </source>
</reference>
<dbReference type="Proteomes" id="UP000593576">
    <property type="component" value="Unassembled WGS sequence"/>
</dbReference>
<proteinExistence type="predicted"/>
<accession>A0A7J9N2B9</accession>
<dbReference type="EMBL" id="JABFAF010267829">
    <property type="protein sequence ID" value="MBA0877314.1"/>
    <property type="molecule type" value="Genomic_DNA"/>
</dbReference>
<gene>
    <name evidence="1" type="ORF">Goshw_021957</name>
</gene>
<organism evidence="1 2">
    <name type="scientific">Gossypium schwendimanii</name>
    <name type="common">Cotton</name>
    <dbReference type="NCBI Taxonomy" id="34291"/>
    <lineage>
        <taxon>Eukaryota</taxon>
        <taxon>Viridiplantae</taxon>
        <taxon>Streptophyta</taxon>
        <taxon>Embryophyta</taxon>
        <taxon>Tracheophyta</taxon>
        <taxon>Spermatophyta</taxon>
        <taxon>Magnoliopsida</taxon>
        <taxon>eudicotyledons</taxon>
        <taxon>Gunneridae</taxon>
        <taxon>Pentapetalae</taxon>
        <taxon>rosids</taxon>
        <taxon>malvids</taxon>
        <taxon>Malvales</taxon>
        <taxon>Malvaceae</taxon>
        <taxon>Malvoideae</taxon>
        <taxon>Gossypium</taxon>
    </lineage>
</organism>
<evidence type="ECO:0000313" key="2">
    <source>
        <dbReference type="Proteomes" id="UP000593576"/>
    </source>
</evidence>
<name>A0A7J9N2B9_GOSSC</name>